<evidence type="ECO:0000256" key="1">
    <source>
        <dbReference type="SAM" id="MobiDB-lite"/>
    </source>
</evidence>
<dbReference type="OrthoDB" id="4588567at2759"/>
<name>Q5BE61_EMENI</name>
<reference evidence="3" key="1">
    <citation type="journal article" date="2005" name="Nature">
        <title>Sequencing of Aspergillus nidulans and comparative analysis with A. fumigatus and A. oryzae.</title>
        <authorList>
            <person name="Galagan J.E."/>
            <person name="Calvo S.E."/>
            <person name="Cuomo C."/>
            <person name="Ma L.J."/>
            <person name="Wortman J.R."/>
            <person name="Batzoglou S."/>
            <person name="Lee S.I."/>
            <person name="Basturkmen M."/>
            <person name="Spevak C.C."/>
            <person name="Clutterbuck J."/>
            <person name="Kapitonov V."/>
            <person name="Jurka J."/>
            <person name="Scazzocchio C."/>
            <person name="Farman M."/>
            <person name="Butler J."/>
            <person name="Purcell S."/>
            <person name="Harris S."/>
            <person name="Braus G.H."/>
            <person name="Draht O."/>
            <person name="Busch S."/>
            <person name="D'Enfert C."/>
            <person name="Bouchier C."/>
            <person name="Goldman G.H."/>
            <person name="Bell-Pedersen D."/>
            <person name="Griffiths-Jones S."/>
            <person name="Doonan J.H."/>
            <person name="Yu J."/>
            <person name="Vienken K."/>
            <person name="Pain A."/>
            <person name="Freitag M."/>
            <person name="Selker E.U."/>
            <person name="Archer D.B."/>
            <person name="Penalva M.A."/>
            <person name="Oakley B.R."/>
            <person name="Momany M."/>
            <person name="Tanaka T."/>
            <person name="Kumagai T."/>
            <person name="Asai K."/>
            <person name="Machida M."/>
            <person name="Nierman W.C."/>
            <person name="Denning D.W."/>
            <person name="Caddick M."/>
            <person name="Hynes M."/>
            <person name="Paoletti M."/>
            <person name="Fischer R."/>
            <person name="Miller B."/>
            <person name="Dyer P."/>
            <person name="Sachs M.S."/>
            <person name="Osmani S.A."/>
            <person name="Birren B.W."/>
        </authorList>
    </citation>
    <scope>NUCLEOTIDE SEQUENCE [LARGE SCALE GENOMIC DNA]</scope>
    <source>
        <strain evidence="3">FGSC A4 / ATCC 38163 / CBS 112.46 / NRRL 194 / M139</strain>
    </source>
</reference>
<dbReference type="Proteomes" id="UP000000560">
    <property type="component" value="Chromosome VIII"/>
</dbReference>
<evidence type="ECO:0000313" key="2">
    <source>
        <dbReference type="EMBL" id="CBF88007.1"/>
    </source>
</evidence>
<feature type="region of interest" description="Disordered" evidence="1">
    <location>
        <begin position="58"/>
        <end position="77"/>
    </location>
</feature>
<dbReference type="VEuPathDB" id="FungiDB:AN1169"/>
<dbReference type="AlphaFoldDB" id="Q5BE61"/>
<keyword evidence="3" id="KW-1185">Reference proteome</keyword>
<proteinExistence type="predicted"/>
<dbReference type="OMA" id="PSPWTEM"/>
<dbReference type="EMBL" id="BN001308">
    <property type="protein sequence ID" value="CBF88007.1"/>
    <property type="molecule type" value="Genomic_DNA"/>
</dbReference>
<feature type="compositionally biased region" description="Low complexity" evidence="1">
    <location>
        <begin position="94"/>
        <end position="109"/>
    </location>
</feature>
<feature type="compositionally biased region" description="Low complexity" evidence="1">
    <location>
        <begin position="25"/>
        <end position="50"/>
    </location>
</feature>
<dbReference type="RefSeq" id="XP_658773.1">
    <property type="nucleotide sequence ID" value="XM_653681.1"/>
</dbReference>
<evidence type="ECO:0000313" key="3">
    <source>
        <dbReference type="Proteomes" id="UP000000560"/>
    </source>
</evidence>
<feature type="region of interest" description="Disordered" evidence="1">
    <location>
        <begin position="90"/>
        <end position="110"/>
    </location>
</feature>
<protein>
    <submittedName>
        <fullName evidence="2">Uncharacterized protein</fullName>
    </submittedName>
</protein>
<accession>Q5BE61</accession>
<dbReference type="KEGG" id="ani:ANIA_01169"/>
<feature type="region of interest" description="Disordered" evidence="1">
    <location>
        <begin position="22"/>
        <end position="50"/>
    </location>
</feature>
<dbReference type="HOGENOM" id="CLU_1194873_0_0_1"/>
<reference evidence="3" key="2">
    <citation type="journal article" date="2009" name="Fungal Genet. Biol.">
        <title>The 2008 update of the Aspergillus nidulans genome annotation: a community effort.</title>
        <authorList>
            <person name="Wortman J.R."/>
            <person name="Gilsenan J.M."/>
            <person name="Joardar V."/>
            <person name="Deegan J."/>
            <person name="Clutterbuck J."/>
            <person name="Andersen M.R."/>
            <person name="Archer D."/>
            <person name="Bencina M."/>
            <person name="Braus G."/>
            <person name="Coutinho P."/>
            <person name="von Dohren H."/>
            <person name="Doonan J."/>
            <person name="Driessen A.J."/>
            <person name="Durek P."/>
            <person name="Espeso E."/>
            <person name="Fekete E."/>
            <person name="Flipphi M."/>
            <person name="Estrada C.G."/>
            <person name="Geysens S."/>
            <person name="Goldman G."/>
            <person name="de Groot P.W."/>
            <person name="Hansen K."/>
            <person name="Harris S.D."/>
            <person name="Heinekamp T."/>
            <person name="Helmstaedt K."/>
            <person name="Henrissat B."/>
            <person name="Hofmann G."/>
            <person name="Homan T."/>
            <person name="Horio T."/>
            <person name="Horiuchi H."/>
            <person name="James S."/>
            <person name="Jones M."/>
            <person name="Karaffa L."/>
            <person name="Karanyi Z."/>
            <person name="Kato M."/>
            <person name="Keller N."/>
            <person name="Kelly D.E."/>
            <person name="Kiel J.A."/>
            <person name="Kim J.M."/>
            <person name="van der Klei I.J."/>
            <person name="Klis F.M."/>
            <person name="Kovalchuk A."/>
            <person name="Krasevec N."/>
            <person name="Kubicek C.P."/>
            <person name="Liu B."/>
            <person name="Maccabe A."/>
            <person name="Meyer V."/>
            <person name="Mirabito P."/>
            <person name="Miskei M."/>
            <person name="Mos M."/>
            <person name="Mullins J."/>
            <person name="Nelson D.R."/>
            <person name="Nielsen J."/>
            <person name="Oakley B.R."/>
            <person name="Osmani S.A."/>
            <person name="Pakula T."/>
            <person name="Paszewski A."/>
            <person name="Paulsen I."/>
            <person name="Pilsyk S."/>
            <person name="Pocsi I."/>
            <person name="Punt P.J."/>
            <person name="Ram A.F."/>
            <person name="Ren Q."/>
            <person name="Robellet X."/>
            <person name="Robson G."/>
            <person name="Seiboth B."/>
            <person name="van Solingen P."/>
            <person name="Specht T."/>
            <person name="Sun J."/>
            <person name="Taheri-Talesh N."/>
            <person name="Takeshita N."/>
            <person name="Ussery D."/>
            <person name="vanKuyk P.A."/>
            <person name="Visser H."/>
            <person name="van de Vondervoort P.J."/>
            <person name="de Vries R.P."/>
            <person name="Walton J."/>
            <person name="Xiang X."/>
            <person name="Xiong Y."/>
            <person name="Zeng A.P."/>
            <person name="Brandt B.W."/>
            <person name="Cornell M.J."/>
            <person name="van den Hondel C.A."/>
            <person name="Visser J."/>
            <person name="Oliver S.G."/>
            <person name="Turner G."/>
        </authorList>
    </citation>
    <scope>GENOME REANNOTATION</scope>
    <source>
        <strain evidence="3">FGSC A4 / ATCC 38163 / CBS 112.46 / NRRL 194 / M139</strain>
    </source>
</reference>
<accession>C8VT25</accession>
<dbReference type="GeneID" id="2876945"/>
<organism evidence="2 3">
    <name type="scientific">Emericella nidulans (strain FGSC A4 / ATCC 38163 / CBS 112.46 / NRRL 194 / M139)</name>
    <name type="common">Aspergillus nidulans</name>
    <dbReference type="NCBI Taxonomy" id="227321"/>
    <lineage>
        <taxon>Eukaryota</taxon>
        <taxon>Fungi</taxon>
        <taxon>Dikarya</taxon>
        <taxon>Ascomycota</taxon>
        <taxon>Pezizomycotina</taxon>
        <taxon>Eurotiomycetes</taxon>
        <taxon>Eurotiomycetidae</taxon>
        <taxon>Eurotiales</taxon>
        <taxon>Aspergillaceae</taxon>
        <taxon>Aspergillus</taxon>
        <taxon>Aspergillus subgen. Nidulantes</taxon>
    </lineage>
</organism>
<sequence>MRPNQPSTPSLSLVYTSFQPHTQVNTNNHNTNDNEYYSPSSPSSPTSLLSSTTAITSTSYTFSSSPNSPSLSAVQPQHIRKPHLISDKLNIGHSHAGAGSETSTGTTITLRRRPSNIDILLQQEHSRASIDAIERQGLELLEPRPVDLDPVSPIGVSPRGVVQPQSLPTVTQARLPIQSPTSNAGVGNDGGHGVDKVTRAQEDVSVQMDGLISHSQPRFVMSGIFETMEGRG</sequence>
<dbReference type="InParanoid" id="Q5BE61"/>
<feature type="compositionally biased region" description="Low complexity" evidence="1">
    <location>
        <begin position="58"/>
        <end position="72"/>
    </location>
</feature>
<gene>
    <name evidence="2" type="ORF">ANIA_01169</name>
</gene>